<accession>A0A0L0F0B7</accession>
<organism evidence="1 2">
    <name type="scientific">Sphaeroforma arctica JP610</name>
    <dbReference type="NCBI Taxonomy" id="667725"/>
    <lineage>
        <taxon>Eukaryota</taxon>
        <taxon>Ichthyosporea</taxon>
        <taxon>Ichthyophonida</taxon>
        <taxon>Sphaeroforma</taxon>
    </lineage>
</organism>
<evidence type="ECO:0008006" key="3">
    <source>
        <dbReference type="Google" id="ProtNLM"/>
    </source>
</evidence>
<reference evidence="1 2" key="1">
    <citation type="submission" date="2011-02" db="EMBL/GenBank/DDBJ databases">
        <title>The Genome Sequence of Sphaeroforma arctica JP610.</title>
        <authorList>
            <consortium name="The Broad Institute Genome Sequencing Platform"/>
            <person name="Russ C."/>
            <person name="Cuomo C."/>
            <person name="Young S.K."/>
            <person name="Zeng Q."/>
            <person name="Gargeya S."/>
            <person name="Alvarado L."/>
            <person name="Berlin A."/>
            <person name="Chapman S.B."/>
            <person name="Chen Z."/>
            <person name="Freedman E."/>
            <person name="Gellesch M."/>
            <person name="Goldberg J."/>
            <person name="Griggs A."/>
            <person name="Gujja S."/>
            <person name="Heilman E."/>
            <person name="Heiman D."/>
            <person name="Howarth C."/>
            <person name="Mehta T."/>
            <person name="Neiman D."/>
            <person name="Pearson M."/>
            <person name="Roberts A."/>
            <person name="Saif S."/>
            <person name="Shea T."/>
            <person name="Shenoy N."/>
            <person name="Sisk P."/>
            <person name="Stolte C."/>
            <person name="Sykes S."/>
            <person name="White J."/>
            <person name="Yandava C."/>
            <person name="Burger G."/>
            <person name="Gray M.W."/>
            <person name="Holland P.W.H."/>
            <person name="King N."/>
            <person name="Lang F.B.F."/>
            <person name="Roger A.J."/>
            <person name="Ruiz-Trillo I."/>
            <person name="Haas B."/>
            <person name="Nusbaum C."/>
            <person name="Birren B."/>
        </authorList>
    </citation>
    <scope>NUCLEOTIDE SEQUENCE [LARGE SCALE GENOMIC DNA]</scope>
    <source>
        <strain evidence="1 2">JP610</strain>
    </source>
</reference>
<dbReference type="AlphaFoldDB" id="A0A0L0F0B7"/>
<sequence length="103" mass="11398">MSVLMIARPRLPVVASYASVQHMNNLTQKKYMSSVVVKHGRGGRVSVSGHTVTVLGATGQIGRYLVQRLGRIGTQMVIPYRGDEMHFRHLRPLADVGQINFVV</sequence>
<dbReference type="PANTHER" id="PTHR12126">
    <property type="entry name" value="NADH-UBIQUINONE OXIDOREDUCTASE 39 KDA SUBUNIT-RELATED"/>
    <property type="match status" value="1"/>
</dbReference>
<dbReference type="GO" id="GO:0044877">
    <property type="term" value="F:protein-containing complex binding"/>
    <property type="evidence" value="ECO:0007669"/>
    <property type="project" value="TreeGrafter"/>
</dbReference>
<dbReference type="InterPro" id="IPR036291">
    <property type="entry name" value="NAD(P)-bd_dom_sf"/>
</dbReference>
<evidence type="ECO:0000313" key="1">
    <source>
        <dbReference type="EMBL" id="KNC70152.1"/>
    </source>
</evidence>
<keyword evidence="2" id="KW-1185">Reference proteome</keyword>
<dbReference type="GeneID" id="25917829"/>
<dbReference type="EMBL" id="KQ251976">
    <property type="protein sequence ID" value="KNC70152.1"/>
    <property type="molecule type" value="Genomic_DNA"/>
</dbReference>
<feature type="non-terminal residue" evidence="1">
    <location>
        <position position="103"/>
    </location>
</feature>
<proteinExistence type="predicted"/>
<dbReference type="OrthoDB" id="275457at2759"/>
<dbReference type="eggNOG" id="KOG2865">
    <property type="taxonomic scope" value="Eukaryota"/>
</dbReference>
<gene>
    <name evidence="1" type="ORF">SARC_17325</name>
</gene>
<name>A0A0L0F0B7_9EUKA</name>
<dbReference type="RefSeq" id="XP_014144054.1">
    <property type="nucleotide sequence ID" value="XM_014288579.1"/>
</dbReference>
<dbReference type="Proteomes" id="UP000054560">
    <property type="component" value="Unassembled WGS sequence"/>
</dbReference>
<evidence type="ECO:0000313" key="2">
    <source>
        <dbReference type="Proteomes" id="UP000054560"/>
    </source>
</evidence>
<dbReference type="SUPFAM" id="SSF51735">
    <property type="entry name" value="NAD(P)-binding Rossmann-fold domains"/>
    <property type="match status" value="1"/>
</dbReference>
<dbReference type="STRING" id="667725.A0A0L0F0B7"/>
<protein>
    <recommendedName>
        <fullName evidence="3">NmrA-like domain-containing protein</fullName>
    </recommendedName>
</protein>
<dbReference type="GO" id="GO:0005739">
    <property type="term" value="C:mitochondrion"/>
    <property type="evidence" value="ECO:0007669"/>
    <property type="project" value="TreeGrafter"/>
</dbReference>
<dbReference type="PANTHER" id="PTHR12126:SF11">
    <property type="entry name" value="NADH DEHYDROGENASE [UBIQUINONE] 1 ALPHA SUBCOMPLEX SUBUNIT 9, MITOCHONDRIAL"/>
    <property type="match status" value="1"/>
</dbReference>
<dbReference type="InterPro" id="IPR051207">
    <property type="entry name" value="ComplexI_NDUFA9_subunit"/>
</dbReference>
<dbReference type="Gene3D" id="3.40.50.720">
    <property type="entry name" value="NAD(P)-binding Rossmann-like Domain"/>
    <property type="match status" value="1"/>
</dbReference>